<reference evidence="2" key="1">
    <citation type="submission" date="2011-08" db="EMBL/GenBank/DDBJ databases">
        <authorList>
            <person name="Rombauts S."/>
        </authorList>
    </citation>
    <scope>NUCLEOTIDE SEQUENCE</scope>
    <source>
        <strain evidence="2">London</strain>
    </source>
</reference>
<organism evidence="1 2">
    <name type="scientific">Tetranychus urticae</name>
    <name type="common">Two-spotted spider mite</name>
    <dbReference type="NCBI Taxonomy" id="32264"/>
    <lineage>
        <taxon>Eukaryota</taxon>
        <taxon>Metazoa</taxon>
        <taxon>Ecdysozoa</taxon>
        <taxon>Arthropoda</taxon>
        <taxon>Chelicerata</taxon>
        <taxon>Arachnida</taxon>
        <taxon>Acari</taxon>
        <taxon>Acariformes</taxon>
        <taxon>Trombidiformes</taxon>
        <taxon>Prostigmata</taxon>
        <taxon>Eleutherengona</taxon>
        <taxon>Raphignathae</taxon>
        <taxon>Tetranychoidea</taxon>
        <taxon>Tetranychidae</taxon>
        <taxon>Tetranychus</taxon>
    </lineage>
</organism>
<dbReference type="AlphaFoldDB" id="T1KR23"/>
<dbReference type="EMBL" id="CAEY01000383">
    <property type="status" value="NOT_ANNOTATED_CDS"/>
    <property type="molecule type" value="Genomic_DNA"/>
</dbReference>
<accession>T1KR23</accession>
<sequence length="70" mass="8685">MRIYKKVYRWVEEQELHELLLHGHYKCELLKIKTLVRLHFDGNDFNITFDWNRTLFLDSDDPESFNNERN</sequence>
<proteinExistence type="predicted"/>
<dbReference type="Proteomes" id="UP000015104">
    <property type="component" value="Unassembled WGS sequence"/>
</dbReference>
<dbReference type="HOGENOM" id="CLU_2761048_0_0_1"/>
<keyword evidence="2" id="KW-1185">Reference proteome</keyword>
<evidence type="ECO:0000313" key="2">
    <source>
        <dbReference type="Proteomes" id="UP000015104"/>
    </source>
</evidence>
<reference evidence="1" key="2">
    <citation type="submission" date="2015-06" db="UniProtKB">
        <authorList>
            <consortium name="EnsemblMetazoa"/>
        </authorList>
    </citation>
    <scope>IDENTIFICATION</scope>
</reference>
<evidence type="ECO:0000313" key="1">
    <source>
        <dbReference type="EnsemblMetazoa" id="tetur18g02000.1"/>
    </source>
</evidence>
<dbReference type="EnsemblMetazoa" id="tetur18g02000.1">
    <property type="protein sequence ID" value="tetur18g02000.1"/>
    <property type="gene ID" value="tetur18g02000"/>
</dbReference>
<protein>
    <submittedName>
        <fullName evidence="1">Uncharacterized protein</fullName>
    </submittedName>
</protein>
<name>T1KR23_TETUR</name>